<dbReference type="VEuPathDB" id="FungiDB:GMDG_08094"/>
<dbReference type="Proteomes" id="UP000077154">
    <property type="component" value="Unassembled WGS sequence"/>
</dbReference>
<accession>A0A177A332</accession>
<dbReference type="EMBL" id="KV441403">
    <property type="protein sequence ID" value="OAF56675.1"/>
    <property type="molecule type" value="Genomic_DNA"/>
</dbReference>
<dbReference type="AlphaFoldDB" id="A0A177A332"/>
<sequence length="181" mass="19958">MIFLWLMLPKRYLDGHLRTLDQSPFREDSVVGMAIDPNITYEKVKALSTLQILTIRDWIKRHKDRARIVPTKGVRATNKTIIEDKSDMPRRRIYELPRFPMAVDDSSGLELPDDKLPLLVVGDGSDTPGTALLGTNGGCPVFVPPLEPPGELLLDGPVAQGTGPSVQVEELATVNRGSEFG</sequence>
<protein>
    <submittedName>
        <fullName evidence="1">Uncharacterized protein</fullName>
    </submittedName>
</protein>
<name>A0A177A332_9PEZI</name>
<dbReference type="RefSeq" id="XP_024321967.1">
    <property type="nucleotide sequence ID" value="XM_024470918.1"/>
</dbReference>
<dbReference type="GeneID" id="36290391"/>
<reference evidence="1" key="1">
    <citation type="submission" date="2016-03" db="EMBL/GenBank/DDBJ databases">
        <title>Updated assembly of Pseudogymnoascus destructans, the fungus causing white-nose syndrome of bats.</title>
        <authorList>
            <person name="Palmer J.M."/>
            <person name="Drees K.P."/>
            <person name="Foster J.T."/>
            <person name="Lindner D.L."/>
        </authorList>
    </citation>
    <scope>NUCLEOTIDE SEQUENCE [LARGE SCALE GENOMIC DNA]</scope>
    <source>
        <strain evidence="1">20631-21</strain>
    </source>
</reference>
<evidence type="ECO:0000313" key="1">
    <source>
        <dbReference type="EMBL" id="OAF56675.1"/>
    </source>
</evidence>
<gene>
    <name evidence="1" type="ORF">VC83_07345</name>
</gene>
<proteinExistence type="predicted"/>
<organism evidence="1">
    <name type="scientific">Pseudogymnoascus destructans</name>
    <dbReference type="NCBI Taxonomy" id="655981"/>
    <lineage>
        <taxon>Eukaryota</taxon>
        <taxon>Fungi</taxon>
        <taxon>Dikarya</taxon>
        <taxon>Ascomycota</taxon>
        <taxon>Pezizomycotina</taxon>
        <taxon>Leotiomycetes</taxon>
        <taxon>Thelebolales</taxon>
        <taxon>Thelebolaceae</taxon>
        <taxon>Pseudogymnoascus</taxon>
    </lineage>
</organism>